<dbReference type="OrthoDB" id="972532at2759"/>
<dbReference type="PANTHER" id="PTHR22838">
    <property type="entry name" value="WD REPEAT PROTEIN 26-RELATED"/>
    <property type="match status" value="1"/>
</dbReference>
<dbReference type="InterPro" id="IPR051350">
    <property type="entry name" value="WD_repeat-ST_regulator"/>
</dbReference>
<sequence>MLAVSGKGGDIFIYNTSNYATPASRVPLSFAVNNITWSPDDSKILATCEDNTARIWDNRKSSWLTCINTFAYPPTSGAWDPKQASTVIIGSQYEPYGLSSWSESGAIVDGWSERYLASHLALSEDGRLLVAITEDCVYIYDAETRQKIHELVLDGADLESVDISKDSRQLLLANSRGIATDLIIDIHSGEVTGTFYGYNVGGSIIHSSFGGINDEYIMSGNEDGRVFIWDRESRLKAILKHSSGGCVTEVSWHPQDPTIFASGGDDGTVCM</sequence>
<dbReference type="EMBL" id="WWBZ02000016">
    <property type="protein sequence ID" value="KAF4310242.1"/>
    <property type="molecule type" value="Genomic_DNA"/>
</dbReference>
<accession>A0A8H4NCG2</accession>
<dbReference type="InterPro" id="IPR001680">
    <property type="entry name" value="WD40_rpt"/>
</dbReference>
<dbReference type="AlphaFoldDB" id="A0A8H4NCG2"/>
<dbReference type="Gene3D" id="2.130.10.10">
    <property type="entry name" value="YVTN repeat-like/Quinoprotein amine dehydrogenase"/>
    <property type="match status" value="3"/>
</dbReference>
<evidence type="ECO:0008006" key="6">
    <source>
        <dbReference type="Google" id="ProtNLM"/>
    </source>
</evidence>
<dbReference type="GO" id="GO:0043161">
    <property type="term" value="P:proteasome-mediated ubiquitin-dependent protein catabolic process"/>
    <property type="evidence" value="ECO:0007669"/>
    <property type="project" value="TreeGrafter"/>
</dbReference>
<evidence type="ECO:0000256" key="1">
    <source>
        <dbReference type="ARBA" id="ARBA00022574"/>
    </source>
</evidence>
<dbReference type="SMART" id="SM00320">
    <property type="entry name" value="WD40"/>
    <property type="match status" value="4"/>
</dbReference>
<dbReference type="SUPFAM" id="SSF50978">
    <property type="entry name" value="WD40 repeat-like"/>
    <property type="match status" value="1"/>
</dbReference>
<dbReference type="PANTHER" id="PTHR22838:SF0">
    <property type="entry name" value="WD REPEAT-CONTAINING PROTEIN 26"/>
    <property type="match status" value="1"/>
</dbReference>
<proteinExistence type="predicted"/>
<reference evidence="4" key="1">
    <citation type="submission" date="2020-04" db="EMBL/GenBank/DDBJ databases">
        <title>Genome Assembly and Annotation of Botryosphaeria dothidea sdau 11-99, a Latent Pathogen of Apple Fruit Ring Rot in China.</title>
        <authorList>
            <person name="Yu C."/>
            <person name="Diao Y."/>
            <person name="Lu Q."/>
            <person name="Zhao J."/>
            <person name="Cui S."/>
            <person name="Peng C."/>
            <person name="He B."/>
            <person name="Liu H."/>
        </authorList>
    </citation>
    <scope>NUCLEOTIDE SEQUENCE [LARGE SCALE GENOMIC DNA]</scope>
    <source>
        <strain evidence="4">Sdau11-99</strain>
    </source>
</reference>
<evidence type="ECO:0000313" key="4">
    <source>
        <dbReference type="EMBL" id="KAF4310242.1"/>
    </source>
</evidence>
<gene>
    <name evidence="4" type="ORF">GTA08_BOTSDO03321</name>
</gene>
<dbReference type="Proteomes" id="UP000572817">
    <property type="component" value="Unassembled WGS sequence"/>
</dbReference>
<dbReference type="InterPro" id="IPR036322">
    <property type="entry name" value="WD40_repeat_dom_sf"/>
</dbReference>
<dbReference type="Pfam" id="PF00400">
    <property type="entry name" value="WD40"/>
    <property type="match status" value="2"/>
</dbReference>
<evidence type="ECO:0000256" key="3">
    <source>
        <dbReference type="PROSITE-ProRule" id="PRU00221"/>
    </source>
</evidence>
<keyword evidence="2" id="KW-0677">Repeat</keyword>
<feature type="repeat" description="WD" evidence="3">
    <location>
        <begin position="32"/>
        <end position="57"/>
    </location>
</feature>
<keyword evidence="5" id="KW-1185">Reference proteome</keyword>
<evidence type="ECO:0000256" key="2">
    <source>
        <dbReference type="ARBA" id="ARBA00022737"/>
    </source>
</evidence>
<dbReference type="GO" id="GO:0034657">
    <property type="term" value="C:GID complex"/>
    <property type="evidence" value="ECO:0007669"/>
    <property type="project" value="TreeGrafter"/>
</dbReference>
<evidence type="ECO:0000313" key="5">
    <source>
        <dbReference type="Proteomes" id="UP000572817"/>
    </source>
</evidence>
<name>A0A8H4NCG2_9PEZI</name>
<comment type="caution">
    <text evidence="4">The sequence shown here is derived from an EMBL/GenBank/DDBJ whole genome shotgun (WGS) entry which is preliminary data.</text>
</comment>
<keyword evidence="1 3" id="KW-0853">WD repeat</keyword>
<organism evidence="4 5">
    <name type="scientific">Botryosphaeria dothidea</name>
    <dbReference type="NCBI Taxonomy" id="55169"/>
    <lineage>
        <taxon>Eukaryota</taxon>
        <taxon>Fungi</taxon>
        <taxon>Dikarya</taxon>
        <taxon>Ascomycota</taxon>
        <taxon>Pezizomycotina</taxon>
        <taxon>Dothideomycetes</taxon>
        <taxon>Dothideomycetes incertae sedis</taxon>
        <taxon>Botryosphaeriales</taxon>
        <taxon>Botryosphaeriaceae</taxon>
        <taxon>Botryosphaeria</taxon>
    </lineage>
</organism>
<dbReference type="InterPro" id="IPR015943">
    <property type="entry name" value="WD40/YVTN_repeat-like_dom_sf"/>
</dbReference>
<dbReference type="PROSITE" id="PS50082">
    <property type="entry name" value="WD_REPEATS_2"/>
    <property type="match status" value="1"/>
</dbReference>
<protein>
    <recommendedName>
        <fullName evidence="6">WD40 repeat-like protein</fullName>
    </recommendedName>
</protein>